<accession>L0F4L7</accession>
<dbReference type="InterPro" id="IPR013216">
    <property type="entry name" value="Methyltransf_11"/>
</dbReference>
<proteinExistence type="predicted"/>
<dbReference type="RefSeq" id="WP_015260895.1">
    <property type="nucleotide sequence ID" value="NC_019903.1"/>
</dbReference>
<dbReference type="InterPro" id="IPR029063">
    <property type="entry name" value="SAM-dependent_MTases_sf"/>
</dbReference>
<dbReference type="KEGG" id="ddl:Desdi_0340"/>
<dbReference type="eggNOG" id="COG2226">
    <property type="taxonomic scope" value="Bacteria"/>
</dbReference>
<dbReference type="Gene3D" id="3.40.50.150">
    <property type="entry name" value="Vaccinia Virus protein VP39"/>
    <property type="match status" value="1"/>
</dbReference>
<name>L0F4L7_DESDL</name>
<reference evidence="3" key="1">
    <citation type="submission" date="2012-02" db="EMBL/GenBank/DDBJ databases">
        <title>Complete sequence of Desulfitobacterium dichloroeliminans LMG P-21439.</title>
        <authorList>
            <person name="Lucas S."/>
            <person name="Han J."/>
            <person name="Lapidus A."/>
            <person name="Cheng J.-F."/>
            <person name="Goodwin L."/>
            <person name="Pitluck S."/>
            <person name="Peters L."/>
            <person name="Ovchinnikova G."/>
            <person name="Teshima H."/>
            <person name="Detter J.C."/>
            <person name="Han C."/>
            <person name="Tapia R."/>
            <person name="Land M."/>
            <person name="Hauser L."/>
            <person name="Kyrpides N."/>
            <person name="Ivanova N."/>
            <person name="Pagani I."/>
            <person name="Kruse T."/>
            <person name="de Vos W.M."/>
            <person name="Boon N."/>
            <person name="Smidt H."/>
            <person name="Woyke T."/>
        </authorList>
    </citation>
    <scope>NUCLEOTIDE SEQUENCE [LARGE SCALE GENOMIC DNA]</scope>
    <source>
        <strain evidence="3">LMG P-21439 / DCA1</strain>
    </source>
</reference>
<dbReference type="CDD" id="cd02440">
    <property type="entry name" value="AdoMet_MTases"/>
    <property type="match status" value="1"/>
</dbReference>
<dbReference type="Pfam" id="PF08241">
    <property type="entry name" value="Methyltransf_11"/>
    <property type="match status" value="1"/>
</dbReference>
<evidence type="ECO:0000313" key="2">
    <source>
        <dbReference type="EMBL" id="AGA67888.1"/>
    </source>
</evidence>
<dbReference type="HOGENOM" id="CLU_037990_16_1_9"/>
<keyword evidence="2" id="KW-0830">Ubiquinone</keyword>
<dbReference type="EMBL" id="CP003344">
    <property type="protein sequence ID" value="AGA67888.1"/>
    <property type="molecule type" value="Genomic_DNA"/>
</dbReference>
<protein>
    <submittedName>
        <fullName evidence="2">Methylase involved in ubiquinone/menaquinone biosynthesis</fullName>
    </submittedName>
</protein>
<keyword evidence="2" id="KW-0489">Methyltransferase</keyword>
<dbReference type="SUPFAM" id="SSF53335">
    <property type="entry name" value="S-adenosyl-L-methionine-dependent methyltransferases"/>
    <property type="match status" value="1"/>
</dbReference>
<feature type="domain" description="Methyltransferase type 11" evidence="1">
    <location>
        <begin position="36"/>
        <end position="131"/>
    </location>
</feature>
<keyword evidence="2" id="KW-0808">Transferase</keyword>
<dbReference type="STRING" id="871963.Desdi_0340"/>
<keyword evidence="3" id="KW-1185">Reference proteome</keyword>
<dbReference type="Proteomes" id="UP000010797">
    <property type="component" value="Chromosome"/>
</dbReference>
<dbReference type="PANTHER" id="PTHR43861:SF6">
    <property type="entry name" value="METHYLTRANSFERASE TYPE 11"/>
    <property type="match status" value="1"/>
</dbReference>
<dbReference type="AlphaFoldDB" id="L0F4L7"/>
<evidence type="ECO:0000313" key="3">
    <source>
        <dbReference type="Proteomes" id="UP000010797"/>
    </source>
</evidence>
<sequence length="186" mass="21242">MDKKQMKLENPKRLEELNPQGTLKRIGFQRSHVLCDIGAGSGIFTLPAAKMTDEVVYAVEANSEMLKIIEGKAKDEKINNIKYVYVEDDHFDIKGKSVDFVLLVTVLHEIEGKSVFMKEIERLLNDQGKIAVIEFHKRETPMGPPIPHRISKEDVLSALADIDFEVQDEFELGENFYCLTFARKDK</sequence>
<dbReference type="GO" id="GO:0032259">
    <property type="term" value="P:methylation"/>
    <property type="evidence" value="ECO:0007669"/>
    <property type="project" value="UniProtKB-KW"/>
</dbReference>
<evidence type="ECO:0000259" key="1">
    <source>
        <dbReference type="Pfam" id="PF08241"/>
    </source>
</evidence>
<organism evidence="2 3">
    <name type="scientific">Desulfitobacterium dichloroeliminans (strain LMG P-21439 / DCA1)</name>
    <dbReference type="NCBI Taxonomy" id="871963"/>
    <lineage>
        <taxon>Bacteria</taxon>
        <taxon>Bacillati</taxon>
        <taxon>Bacillota</taxon>
        <taxon>Clostridia</taxon>
        <taxon>Eubacteriales</taxon>
        <taxon>Desulfitobacteriaceae</taxon>
        <taxon>Desulfitobacterium</taxon>
    </lineage>
</organism>
<dbReference type="GO" id="GO:0008757">
    <property type="term" value="F:S-adenosylmethionine-dependent methyltransferase activity"/>
    <property type="evidence" value="ECO:0007669"/>
    <property type="project" value="InterPro"/>
</dbReference>
<dbReference type="PANTHER" id="PTHR43861">
    <property type="entry name" value="TRANS-ACONITATE 2-METHYLTRANSFERASE-RELATED"/>
    <property type="match status" value="1"/>
</dbReference>
<gene>
    <name evidence="2" type="ordered locus">Desdi_0340</name>
</gene>
<dbReference type="OrthoDB" id="9784101at2"/>